<accession>A0ABU4LLD3</accession>
<reference evidence="1 2" key="1">
    <citation type="journal article" date="2023" name="Microb. Genom.">
        <title>Mesoterricola silvestris gen. nov., sp. nov., Mesoterricola sediminis sp. nov., Geothrix oryzae sp. nov., Geothrix edaphica sp. nov., Geothrix rubra sp. nov., and Geothrix limicola sp. nov., six novel members of Acidobacteriota isolated from soils.</title>
        <authorList>
            <person name="Weisberg A.J."/>
            <person name="Pearce E."/>
            <person name="Kramer C.G."/>
            <person name="Chang J.H."/>
            <person name="Clarke C.R."/>
        </authorList>
    </citation>
    <scope>NUCLEOTIDE SEQUENCE [LARGE SCALE GENOMIC DNA]</scope>
    <source>
        <strain evidence="1 2">NRRL_B-2795</strain>
    </source>
</reference>
<protein>
    <submittedName>
        <fullName evidence="1">Uncharacterized protein</fullName>
    </submittedName>
</protein>
<gene>
    <name evidence="1" type="ORF">PV517_44860</name>
</gene>
<proteinExistence type="predicted"/>
<dbReference type="RefSeq" id="WP_179203369.1">
    <property type="nucleotide sequence ID" value="NZ_JAGJBZ010000003.1"/>
</dbReference>
<evidence type="ECO:0000313" key="2">
    <source>
        <dbReference type="Proteomes" id="UP001271723"/>
    </source>
</evidence>
<dbReference type="Proteomes" id="UP001271723">
    <property type="component" value="Unassembled WGS sequence"/>
</dbReference>
<keyword evidence="2" id="KW-1185">Reference proteome</keyword>
<name>A0ABU4LLD3_9ACTN</name>
<sequence length="50" mass="5437">MLDVILSKAMLLAADTGITELTIVGRLSRPTTIGDCDSAHMRESVRPRPK</sequence>
<comment type="caution">
    <text evidence="1">The sequence shown here is derived from an EMBL/GenBank/DDBJ whole genome shotgun (WGS) entry which is preliminary data.</text>
</comment>
<organism evidence="1 2">
    <name type="scientific">Streptomyces griseiscabiei</name>
    <dbReference type="NCBI Taxonomy" id="2993540"/>
    <lineage>
        <taxon>Bacteria</taxon>
        <taxon>Bacillati</taxon>
        <taxon>Actinomycetota</taxon>
        <taxon>Actinomycetes</taxon>
        <taxon>Kitasatosporales</taxon>
        <taxon>Streptomycetaceae</taxon>
        <taxon>Streptomyces</taxon>
    </lineage>
</organism>
<evidence type="ECO:0000313" key="1">
    <source>
        <dbReference type="EMBL" id="MDX2915788.1"/>
    </source>
</evidence>
<dbReference type="EMBL" id="JARAVY010000033">
    <property type="protein sequence ID" value="MDX2915788.1"/>
    <property type="molecule type" value="Genomic_DNA"/>
</dbReference>